<keyword evidence="5" id="KW-0547">Nucleotide-binding</keyword>
<proteinExistence type="predicted"/>
<evidence type="ECO:0000256" key="5">
    <source>
        <dbReference type="ARBA" id="ARBA00022741"/>
    </source>
</evidence>
<dbReference type="AlphaFoldDB" id="A0A382SYK2"/>
<accession>A0A382SYK2</accession>
<keyword evidence="3" id="KW-1003">Cell membrane</keyword>
<dbReference type="InterPro" id="IPR039421">
    <property type="entry name" value="Type_1_exporter"/>
</dbReference>
<keyword evidence="6" id="KW-0067">ATP-binding</keyword>
<dbReference type="InterPro" id="IPR003593">
    <property type="entry name" value="AAA+_ATPase"/>
</dbReference>
<dbReference type="FunFam" id="3.40.50.300:FF:000221">
    <property type="entry name" value="Multidrug ABC transporter ATP-binding protein"/>
    <property type="match status" value="1"/>
</dbReference>
<dbReference type="GO" id="GO:0016887">
    <property type="term" value="F:ATP hydrolysis activity"/>
    <property type="evidence" value="ECO:0007669"/>
    <property type="project" value="InterPro"/>
</dbReference>
<name>A0A382SYK2_9ZZZZ</name>
<comment type="subcellular location">
    <subcellularLocation>
        <location evidence="1">Cell membrane</location>
        <topology evidence="1">Multi-pass membrane protein</topology>
    </subcellularLocation>
</comment>
<sequence length="264" mass="29005">TNRDDAIPMTDFRREIRFENVSFSYEAKRPVLEDVTFSATPGSISALIGPTGSGKSTLMALLLRLFDPAAGSISIDGIDLRNYQIESLRRHIAIALQENVLFGMSVRENIRYVAPEASDAEVSEAVRIADMSDYVSGLPHGLDTVLSDRGGKLSTGQRQRLSIARAVVRDTPILVLDEPTAALDAATEHRVMGNLSEWGSSQGRAIFVITHRISTIRRAENILYLDSGRILESGSHEALMQIENGRYRGFVETESSLQNIQSPS</sequence>
<evidence type="ECO:0000256" key="6">
    <source>
        <dbReference type="ARBA" id="ARBA00022840"/>
    </source>
</evidence>
<dbReference type="PANTHER" id="PTHR43394:SF1">
    <property type="entry name" value="ATP-BINDING CASSETTE SUB-FAMILY B MEMBER 10, MITOCHONDRIAL"/>
    <property type="match status" value="1"/>
</dbReference>
<keyword evidence="8" id="KW-0472">Membrane</keyword>
<dbReference type="Gene3D" id="3.40.50.300">
    <property type="entry name" value="P-loop containing nucleotide triphosphate hydrolases"/>
    <property type="match status" value="1"/>
</dbReference>
<evidence type="ECO:0000256" key="4">
    <source>
        <dbReference type="ARBA" id="ARBA00022692"/>
    </source>
</evidence>
<evidence type="ECO:0000256" key="2">
    <source>
        <dbReference type="ARBA" id="ARBA00022448"/>
    </source>
</evidence>
<organism evidence="10">
    <name type="scientific">marine metagenome</name>
    <dbReference type="NCBI Taxonomy" id="408172"/>
    <lineage>
        <taxon>unclassified sequences</taxon>
        <taxon>metagenomes</taxon>
        <taxon>ecological metagenomes</taxon>
    </lineage>
</organism>
<dbReference type="InterPro" id="IPR027417">
    <property type="entry name" value="P-loop_NTPase"/>
</dbReference>
<dbReference type="SMART" id="SM00382">
    <property type="entry name" value="AAA"/>
    <property type="match status" value="1"/>
</dbReference>
<keyword evidence="2" id="KW-0813">Transport</keyword>
<evidence type="ECO:0000259" key="9">
    <source>
        <dbReference type="PROSITE" id="PS50893"/>
    </source>
</evidence>
<dbReference type="EMBL" id="UINC01132122">
    <property type="protein sequence ID" value="SVD14238.1"/>
    <property type="molecule type" value="Genomic_DNA"/>
</dbReference>
<reference evidence="10" key="1">
    <citation type="submission" date="2018-05" db="EMBL/GenBank/DDBJ databases">
        <authorList>
            <person name="Lanie J.A."/>
            <person name="Ng W.-L."/>
            <person name="Kazmierczak K.M."/>
            <person name="Andrzejewski T.M."/>
            <person name="Davidsen T.M."/>
            <person name="Wayne K.J."/>
            <person name="Tettelin H."/>
            <person name="Glass J.I."/>
            <person name="Rusch D."/>
            <person name="Podicherti R."/>
            <person name="Tsui H.-C.T."/>
            <person name="Winkler M.E."/>
        </authorList>
    </citation>
    <scope>NUCLEOTIDE SEQUENCE</scope>
</reference>
<evidence type="ECO:0000256" key="7">
    <source>
        <dbReference type="ARBA" id="ARBA00022989"/>
    </source>
</evidence>
<feature type="domain" description="ABC transporter" evidence="9">
    <location>
        <begin position="16"/>
        <end position="252"/>
    </location>
</feature>
<keyword evidence="7" id="KW-1133">Transmembrane helix</keyword>
<evidence type="ECO:0000256" key="1">
    <source>
        <dbReference type="ARBA" id="ARBA00004651"/>
    </source>
</evidence>
<dbReference type="GO" id="GO:0005886">
    <property type="term" value="C:plasma membrane"/>
    <property type="evidence" value="ECO:0007669"/>
    <property type="project" value="UniProtKB-SubCell"/>
</dbReference>
<dbReference type="PANTHER" id="PTHR43394">
    <property type="entry name" value="ATP-DEPENDENT PERMEASE MDL1, MITOCHONDRIAL"/>
    <property type="match status" value="1"/>
</dbReference>
<evidence type="ECO:0000256" key="3">
    <source>
        <dbReference type="ARBA" id="ARBA00022475"/>
    </source>
</evidence>
<dbReference type="SUPFAM" id="SSF52540">
    <property type="entry name" value="P-loop containing nucleoside triphosphate hydrolases"/>
    <property type="match status" value="1"/>
</dbReference>
<dbReference type="GO" id="GO:0015421">
    <property type="term" value="F:ABC-type oligopeptide transporter activity"/>
    <property type="evidence" value="ECO:0007669"/>
    <property type="project" value="TreeGrafter"/>
</dbReference>
<gene>
    <name evidence="10" type="ORF">METZ01_LOCUS367092</name>
</gene>
<dbReference type="InterPro" id="IPR003439">
    <property type="entry name" value="ABC_transporter-like_ATP-bd"/>
</dbReference>
<dbReference type="GO" id="GO:0005524">
    <property type="term" value="F:ATP binding"/>
    <property type="evidence" value="ECO:0007669"/>
    <property type="project" value="UniProtKB-KW"/>
</dbReference>
<protein>
    <recommendedName>
        <fullName evidence="9">ABC transporter domain-containing protein</fullName>
    </recommendedName>
</protein>
<evidence type="ECO:0000313" key="10">
    <source>
        <dbReference type="EMBL" id="SVD14238.1"/>
    </source>
</evidence>
<feature type="non-terminal residue" evidence="10">
    <location>
        <position position="1"/>
    </location>
</feature>
<dbReference type="Pfam" id="PF00005">
    <property type="entry name" value="ABC_tran"/>
    <property type="match status" value="1"/>
</dbReference>
<keyword evidence="4" id="KW-0812">Transmembrane</keyword>
<dbReference type="PROSITE" id="PS50893">
    <property type="entry name" value="ABC_TRANSPORTER_2"/>
    <property type="match status" value="1"/>
</dbReference>
<evidence type="ECO:0000256" key="8">
    <source>
        <dbReference type="ARBA" id="ARBA00023136"/>
    </source>
</evidence>